<dbReference type="OrthoDB" id="2524223at2759"/>
<evidence type="ECO:0000256" key="1">
    <source>
        <dbReference type="SAM" id="Coils"/>
    </source>
</evidence>
<gene>
    <name evidence="2" type="ORF">RHTO0S_14e02894g</name>
</gene>
<feature type="coiled-coil region" evidence="1">
    <location>
        <begin position="369"/>
        <end position="396"/>
    </location>
</feature>
<evidence type="ECO:0000313" key="2">
    <source>
        <dbReference type="EMBL" id="CDR47389.1"/>
    </source>
</evidence>
<accession>A0A061BHM0</accession>
<name>A0A061BHM0_RHOTO</name>
<keyword evidence="1" id="KW-0175">Coiled coil</keyword>
<dbReference type="EMBL" id="LK052949">
    <property type="protein sequence ID" value="CDR47389.1"/>
    <property type="molecule type" value="Genomic_DNA"/>
</dbReference>
<dbReference type="AlphaFoldDB" id="A0A061BHM0"/>
<sequence length="401" mass="45586">MRYEDPGAFRLMQEADDLKSVLGWIDNARSAWSDFVRAAAPTLRRLELADMSEVPIFDMYTHVPRRISSEWAQAALGISTLPPFLALTSLHLTLQNDYHLDEFLEHHRAFPNLEELVALFSGEVSLPAKSNRRSWHTPKYLVPSWPGLARLSFGRPTTYDPDCADEDAVDLERLCQTFEFAAPTLEEWTIDLYDQSTALSAAPHYAIHLFTKDEYPRLQRLTIPDAYKATDHTELNVLFPSLRSLRMRSQVPQDAHGSAFSDLPDSLAYLDLLYPCHSLHRLVSLVDRAPGLRTLYLRLQDDIGDFDPVNNDYDRQTLLNLRRALGKAGIVCQGAFDVLDSDSDADDASFEEASDDTDGSVDELAGEVIDSDEDEKRQIELEVREAEERGRRKERIDQEQE</sequence>
<reference evidence="2" key="1">
    <citation type="journal article" date="2014" name="Genome Announc.">
        <title>Draft genome sequence of Rhodosporidium toruloides CECT1137, an oleaginous yeast of biotechnological interest.</title>
        <authorList>
            <person name="Morin N."/>
            <person name="Calcas X."/>
            <person name="Devillers H."/>
            <person name="Durrens P."/>
            <person name="Sherman D.J."/>
            <person name="Nicaud J.-M."/>
            <person name="Neuveglise C."/>
        </authorList>
    </citation>
    <scope>NUCLEOTIDE SEQUENCE</scope>
    <source>
        <strain evidence="2">CECT1137</strain>
    </source>
</reference>
<organism evidence="2">
    <name type="scientific">Rhodotorula toruloides</name>
    <name type="common">Yeast</name>
    <name type="synonym">Rhodosporidium toruloides</name>
    <dbReference type="NCBI Taxonomy" id="5286"/>
    <lineage>
        <taxon>Eukaryota</taxon>
        <taxon>Fungi</taxon>
        <taxon>Dikarya</taxon>
        <taxon>Basidiomycota</taxon>
        <taxon>Pucciniomycotina</taxon>
        <taxon>Microbotryomycetes</taxon>
        <taxon>Sporidiobolales</taxon>
        <taxon>Sporidiobolaceae</taxon>
        <taxon>Rhodotorula</taxon>
    </lineage>
</organism>
<protein>
    <submittedName>
        <fullName evidence="2">RHTO0S14e02894g1_1</fullName>
    </submittedName>
</protein>
<proteinExistence type="predicted"/>